<name>A0A363UM30_9GAMM</name>
<keyword evidence="1" id="KW-0472">Membrane</keyword>
<dbReference type="Proteomes" id="UP000251800">
    <property type="component" value="Unassembled WGS sequence"/>
</dbReference>
<protein>
    <submittedName>
        <fullName evidence="3">Uncharacterized protein</fullName>
    </submittedName>
</protein>
<organism evidence="3 4">
    <name type="scientific">Abyssibacter profundi</name>
    <dbReference type="NCBI Taxonomy" id="2182787"/>
    <lineage>
        <taxon>Bacteria</taxon>
        <taxon>Pseudomonadati</taxon>
        <taxon>Pseudomonadota</taxon>
        <taxon>Gammaproteobacteria</taxon>
        <taxon>Chromatiales</taxon>
        <taxon>Oceanococcaceae</taxon>
        <taxon>Abyssibacter</taxon>
    </lineage>
</organism>
<keyword evidence="4" id="KW-1185">Reference proteome</keyword>
<reference evidence="3 4" key="1">
    <citation type="submission" date="2018-05" db="EMBL/GenBank/DDBJ databases">
        <title>Abyssibacter profundi OUC007T gen. nov., sp. nov, a marine bacterium isolated from seawater of the Mariana Trench.</title>
        <authorList>
            <person name="Zhou S."/>
        </authorList>
    </citation>
    <scope>NUCLEOTIDE SEQUENCE [LARGE SCALE GENOMIC DNA]</scope>
    <source>
        <strain evidence="3 4">OUC007</strain>
    </source>
</reference>
<evidence type="ECO:0000256" key="2">
    <source>
        <dbReference type="SAM" id="SignalP"/>
    </source>
</evidence>
<feature type="chain" id="PRO_5016900561" evidence="2">
    <location>
        <begin position="21"/>
        <end position="67"/>
    </location>
</feature>
<keyword evidence="1" id="KW-1133">Transmembrane helix</keyword>
<dbReference type="AlphaFoldDB" id="A0A363UM30"/>
<proteinExistence type="predicted"/>
<comment type="caution">
    <text evidence="3">The sequence shown here is derived from an EMBL/GenBank/DDBJ whole genome shotgun (WGS) entry which is preliminary data.</text>
</comment>
<dbReference type="EMBL" id="QEQK01000005">
    <property type="protein sequence ID" value="PWN56485.1"/>
    <property type="molecule type" value="Genomic_DNA"/>
</dbReference>
<gene>
    <name evidence="3" type="ORF">DEH80_06540</name>
</gene>
<feature type="signal peptide" evidence="2">
    <location>
        <begin position="1"/>
        <end position="20"/>
    </location>
</feature>
<keyword evidence="1" id="KW-0812">Transmembrane</keyword>
<evidence type="ECO:0000256" key="1">
    <source>
        <dbReference type="SAM" id="Phobius"/>
    </source>
</evidence>
<evidence type="ECO:0000313" key="4">
    <source>
        <dbReference type="Proteomes" id="UP000251800"/>
    </source>
</evidence>
<keyword evidence="2" id="KW-0732">Signal</keyword>
<accession>A0A363UM30</accession>
<evidence type="ECO:0000313" key="3">
    <source>
        <dbReference type="EMBL" id="PWN56485.1"/>
    </source>
</evidence>
<feature type="transmembrane region" description="Helical" evidence="1">
    <location>
        <begin position="32"/>
        <end position="59"/>
    </location>
</feature>
<sequence>MGAGAFFLPLWLLFAMPSMAQQADIGWAKAIGTAALIPVILIFQGIILGGIVKFGWWIIRKVQRSPS</sequence>